<dbReference type="AlphaFoldDB" id="A0A519BGM8"/>
<proteinExistence type="predicted"/>
<gene>
    <name evidence="2" type="ORF">EVJ46_05190</name>
</gene>
<sequence length="144" mass="16090">MYKKILILFTIMAVSALALSGCATTRNIQGRPIISSSVNKIINGVTTKRQILAIYGPPLAISKNILKPGIETYKYRFRYKKYVHMGDEILTSATRKLTEKLNITFKHGIVIAHSFTTQGNISLRRILKKKNTSGAQSQNSADNY</sequence>
<dbReference type="PROSITE" id="PS51257">
    <property type="entry name" value="PROKAR_LIPOPROTEIN"/>
    <property type="match status" value="1"/>
</dbReference>
<evidence type="ECO:0000256" key="1">
    <source>
        <dbReference type="SAM" id="SignalP"/>
    </source>
</evidence>
<evidence type="ECO:0000313" key="3">
    <source>
        <dbReference type="Proteomes" id="UP000316562"/>
    </source>
</evidence>
<feature type="signal peptide" evidence="1">
    <location>
        <begin position="1"/>
        <end position="20"/>
    </location>
</feature>
<evidence type="ECO:0000313" key="2">
    <source>
        <dbReference type="EMBL" id="RZD16421.1"/>
    </source>
</evidence>
<feature type="chain" id="PRO_5021967565" description="Outer membrane protein assembly factor BamE" evidence="1">
    <location>
        <begin position="21"/>
        <end position="144"/>
    </location>
</feature>
<name>A0A519BGM8_ACIG2</name>
<dbReference type="Proteomes" id="UP000316562">
    <property type="component" value="Unassembled WGS sequence"/>
</dbReference>
<accession>A0A519BGM8</accession>
<organism evidence="2 3">
    <name type="scientific">Acididesulfobacter guangdongensis</name>
    <dbReference type="NCBI Taxonomy" id="2597225"/>
    <lineage>
        <taxon>Bacteria</taxon>
        <taxon>Deltaproteobacteria</taxon>
        <taxon>Candidatus Acidulodesulfobacterales</taxon>
        <taxon>Candidatus Acididesulfobacter</taxon>
    </lineage>
</organism>
<comment type="caution">
    <text evidence="2">The sequence shown here is derived from an EMBL/GenBank/DDBJ whole genome shotgun (WGS) entry which is preliminary data.</text>
</comment>
<keyword evidence="1" id="KW-0732">Signal</keyword>
<reference evidence="2 3" key="1">
    <citation type="journal article" date="2019" name="ISME J.">
        <title>Insights into ecological role of a new deltaproteobacterial order Candidatus Acidulodesulfobacterales by metagenomics and metatranscriptomics.</title>
        <authorList>
            <person name="Tan S."/>
            <person name="Liu J."/>
            <person name="Fang Y."/>
            <person name="Hedlund B.P."/>
            <person name="Lian Z.H."/>
            <person name="Huang L.Y."/>
            <person name="Li J.T."/>
            <person name="Huang L.N."/>
            <person name="Li W.J."/>
            <person name="Jiang H.C."/>
            <person name="Dong H.L."/>
            <person name="Shu W.S."/>
        </authorList>
    </citation>
    <scope>NUCLEOTIDE SEQUENCE [LARGE SCALE GENOMIC DNA]</scope>
    <source>
        <strain evidence="2">AP2</strain>
    </source>
</reference>
<dbReference type="EMBL" id="SGBC01000002">
    <property type="protein sequence ID" value="RZD16421.1"/>
    <property type="molecule type" value="Genomic_DNA"/>
</dbReference>
<evidence type="ECO:0008006" key="4">
    <source>
        <dbReference type="Google" id="ProtNLM"/>
    </source>
</evidence>
<protein>
    <recommendedName>
        <fullName evidence="4">Outer membrane protein assembly factor BamE</fullName>
    </recommendedName>
</protein>